<gene>
    <name evidence="2" type="ORF">TRFO_11428</name>
</gene>
<dbReference type="Proteomes" id="UP000179807">
    <property type="component" value="Unassembled WGS sequence"/>
</dbReference>
<dbReference type="Pfam" id="PF10416">
    <property type="entry name" value="IBD"/>
    <property type="match status" value="1"/>
</dbReference>
<evidence type="ECO:0000313" key="2">
    <source>
        <dbReference type="EMBL" id="OHS93962.1"/>
    </source>
</evidence>
<dbReference type="RefSeq" id="XP_068347099.1">
    <property type="nucleotide sequence ID" value="XM_068496030.1"/>
</dbReference>
<feature type="domain" description="Initiator binding" evidence="1">
    <location>
        <begin position="36"/>
        <end position="160"/>
    </location>
</feature>
<protein>
    <recommendedName>
        <fullName evidence="1">Initiator binding domain-containing protein</fullName>
    </recommendedName>
</protein>
<dbReference type="VEuPathDB" id="TrichDB:TRFO_11428"/>
<evidence type="ECO:0000259" key="1">
    <source>
        <dbReference type="Pfam" id="PF10416"/>
    </source>
</evidence>
<name>A0A1J4J3M4_9EUKA</name>
<dbReference type="GeneID" id="94830734"/>
<dbReference type="AlphaFoldDB" id="A0A1J4J3M4"/>
<accession>A0A1J4J3M4</accession>
<evidence type="ECO:0000313" key="3">
    <source>
        <dbReference type="Proteomes" id="UP000179807"/>
    </source>
</evidence>
<comment type="caution">
    <text evidence="2">The sequence shown here is derived from an EMBL/GenBank/DDBJ whole genome shotgun (WGS) entry which is preliminary data.</text>
</comment>
<keyword evidence="3" id="KW-1185">Reference proteome</keyword>
<proteinExistence type="predicted"/>
<sequence>MKFSSLTFRIFSMTSSNLNTQPFDLKPKYFDSLNDEDQQTYQHLQAKLTSKSSYRFPDILDMIQNFCVQGNANDGTRMLVCGICWLPNSAISINLRQFRLLIDKCKSSVSSHLKKLGYAQVPITTTYTFGMMTCDYSSDLIMRIPFLKNNAGDLRDWQIFQLSPSTPEPHCLLLEDMKIKVEDFQKAFLSPTPQIITATSPEEAKVRIDRFDEQADSFFFDDPFCLPPAFIFQEI</sequence>
<reference evidence="2" key="1">
    <citation type="submission" date="2016-10" db="EMBL/GenBank/DDBJ databases">
        <authorList>
            <person name="Benchimol M."/>
            <person name="Almeida L.G."/>
            <person name="Vasconcelos A.T."/>
            <person name="Perreira-Neves A."/>
            <person name="Rosa I.A."/>
            <person name="Tasca T."/>
            <person name="Bogo M.R."/>
            <person name="de Souza W."/>
        </authorList>
    </citation>
    <scope>NUCLEOTIDE SEQUENCE [LARGE SCALE GENOMIC DNA]</scope>
    <source>
        <strain evidence="2">K</strain>
    </source>
</reference>
<organism evidence="2 3">
    <name type="scientific">Tritrichomonas foetus</name>
    <dbReference type="NCBI Taxonomy" id="1144522"/>
    <lineage>
        <taxon>Eukaryota</taxon>
        <taxon>Metamonada</taxon>
        <taxon>Parabasalia</taxon>
        <taxon>Tritrichomonadida</taxon>
        <taxon>Tritrichomonadidae</taxon>
        <taxon>Tritrichomonas</taxon>
    </lineage>
</organism>
<dbReference type="EMBL" id="MLAK01001359">
    <property type="protein sequence ID" value="OHS93962.1"/>
    <property type="molecule type" value="Genomic_DNA"/>
</dbReference>
<dbReference type="InterPro" id="IPR018845">
    <property type="entry name" value="Initiator-bd"/>
</dbReference>